<evidence type="ECO:0000313" key="1">
    <source>
        <dbReference type="EnsemblMetazoa" id="SMAR003460-PA"/>
    </source>
</evidence>
<dbReference type="HOGENOM" id="CLU_2253412_0_0_1"/>
<name>T1IQY1_STRMM</name>
<protein>
    <submittedName>
        <fullName evidence="1">Uncharacterized protein</fullName>
    </submittedName>
</protein>
<keyword evidence="2" id="KW-1185">Reference proteome</keyword>
<reference evidence="1" key="2">
    <citation type="submission" date="2015-02" db="UniProtKB">
        <authorList>
            <consortium name="EnsemblMetazoa"/>
        </authorList>
    </citation>
    <scope>IDENTIFICATION</scope>
</reference>
<evidence type="ECO:0000313" key="2">
    <source>
        <dbReference type="Proteomes" id="UP000014500"/>
    </source>
</evidence>
<organism evidence="1 2">
    <name type="scientific">Strigamia maritima</name>
    <name type="common">European centipede</name>
    <name type="synonym">Geophilus maritimus</name>
    <dbReference type="NCBI Taxonomy" id="126957"/>
    <lineage>
        <taxon>Eukaryota</taxon>
        <taxon>Metazoa</taxon>
        <taxon>Ecdysozoa</taxon>
        <taxon>Arthropoda</taxon>
        <taxon>Myriapoda</taxon>
        <taxon>Chilopoda</taxon>
        <taxon>Pleurostigmophora</taxon>
        <taxon>Geophilomorpha</taxon>
        <taxon>Linotaeniidae</taxon>
        <taxon>Strigamia</taxon>
    </lineage>
</organism>
<dbReference type="PhylomeDB" id="T1IQY1"/>
<dbReference type="EMBL" id="AFFK01018415">
    <property type="status" value="NOT_ANNOTATED_CDS"/>
    <property type="molecule type" value="Genomic_DNA"/>
</dbReference>
<dbReference type="Proteomes" id="UP000014500">
    <property type="component" value="Unassembled WGS sequence"/>
</dbReference>
<dbReference type="EnsemblMetazoa" id="SMAR003460-RA">
    <property type="protein sequence ID" value="SMAR003460-PA"/>
    <property type="gene ID" value="SMAR003460"/>
</dbReference>
<reference evidence="2" key="1">
    <citation type="submission" date="2011-05" db="EMBL/GenBank/DDBJ databases">
        <authorList>
            <person name="Richards S.R."/>
            <person name="Qu J."/>
            <person name="Jiang H."/>
            <person name="Jhangiani S.N."/>
            <person name="Agravi P."/>
            <person name="Goodspeed R."/>
            <person name="Gross S."/>
            <person name="Mandapat C."/>
            <person name="Jackson L."/>
            <person name="Mathew T."/>
            <person name="Pu L."/>
            <person name="Thornton R."/>
            <person name="Saada N."/>
            <person name="Wilczek-Boney K.B."/>
            <person name="Lee S."/>
            <person name="Kovar C."/>
            <person name="Wu Y."/>
            <person name="Scherer S.E."/>
            <person name="Worley K.C."/>
            <person name="Muzny D.M."/>
            <person name="Gibbs R."/>
        </authorList>
    </citation>
    <scope>NUCLEOTIDE SEQUENCE</scope>
    <source>
        <strain evidence="2">Brora</strain>
    </source>
</reference>
<sequence length="104" mass="11648">MAQITGSIQPFSLDDDWQRYIEQVDMFFLGNLINDEARKAALLLAGIGPAAYKWLCDLCIPDRLTTKTCSTENAHDHTLVSSSTRSNGTLTLQLPHSMTDRDYL</sequence>
<proteinExistence type="predicted"/>
<accession>T1IQY1</accession>
<dbReference type="AlphaFoldDB" id="T1IQY1"/>